<name>A0A1X2A634_9MYCO</name>
<protein>
    <submittedName>
        <fullName evidence="1">Uncharacterized protein</fullName>
    </submittedName>
</protein>
<evidence type="ECO:0000313" key="1">
    <source>
        <dbReference type="EMBL" id="ORW41607.1"/>
    </source>
</evidence>
<sequence>MRVVLPPEVIRRMDSLILRGVGGFVTRGEFVLDAVQERLTELGGSGLPTVETGSEAPGQVTRGCVDPAQKASLASVFNDTCLRAEGGWVMTEPIDRPIDGHLFGLHNRDYPTLWVATLLAAASSTGPVGADRFFDAVASQAWTHGSLLQQIEKEVGSKCSALFPTNPEKKKASEGAFRSFAIGRYEIRPGGEVSTEGPLFQWRMAGLAYDGDELVIGMTEQGRSLLQAIDGLSVREPHGIDHALVFLRHVASVAPKDWACFAELLRCVGNHGASRSEVIKHFRKVRPEWTENEAATNSAGYVARSKEWGLLQPKQSAAKYLASDIGLDIVRRIETELTKEVATSAR</sequence>
<dbReference type="EMBL" id="LQPN01000063">
    <property type="protein sequence ID" value="ORW41607.1"/>
    <property type="molecule type" value="Genomic_DNA"/>
</dbReference>
<proteinExistence type="predicted"/>
<reference evidence="1 2" key="1">
    <citation type="journal article" date="2015" name="Emerg. Microbes Infect.">
        <title>Characterization of 17 strains belonging to the Mycobacterium simiae complex and description of Mycobacterium paraense sp. nov.</title>
        <authorList>
            <person name="Fusco da Costa A.R."/>
            <person name="Fedrizzi T."/>
            <person name="Lopes M.L."/>
            <person name="Pecorari M."/>
            <person name="Oliveira da Costa W.L."/>
            <person name="Giacobazzi E."/>
            <person name="da Costa Bahia J.R."/>
            <person name="De Sanctis V."/>
            <person name="Batista Lima K.V."/>
            <person name="Bertorelli R."/>
            <person name="Grottola A."/>
            <person name="Fabio A."/>
            <person name="Mariottini A."/>
            <person name="Ferretti P."/>
            <person name="Di Leva F."/>
            <person name="Fregni Serpini G."/>
            <person name="Tagliazucchi S."/>
            <person name="Rumpianesi F."/>
            <person name="Jousson O."/>
            <person name="Segata N."/>
            <person name="Tortoli E."/>
        </authorList>
    </citation>
    <scope>NUCLEOTIDE SEQUENCE [LARGE SCALE GENOMIC DNA]</scope>
    <source>
        <strain evidence="1 2">IEC33</strain>
    </source>
</reference>
<gene>
    <name evidence="1" type="ORF">AWB90_20100</name>
</gene>
<accession>A0A1X2A634</accession>
<dbReference type="CDD" id="cd22231">
    <property type="entry name" value="RHH_NikR_HicB-like"/>
    <property type="match status" value="1"/>
</dbReference>
<comment type="caution">
    <text evidence="1">The sequence shown here is derived from an EMBL/GenBank/DDBJ whole genome shotgun (WGS) entry which is preliminary data.</text>
</comment>
<organism evidence="1 2">
    <name type="scientific">Mycobacterium paraense</name>
    <dbReference type="NCBI Taxonomy" id="767916"/>
    <lineage>
        <taxon>Bacteria</taxon>
        <taxon>Bacillati</taxon>
        <taxon>Actinomycetota</taxon>
        <taxon>Actinomycetes</taxon>
        <taxon>Mycobacteriales</taxon>
        <taxon>Mycobacteriaceae</taxon>
        <taxon>Mycobacterium</taxon>
        <taxon>Mycobacterium simiae complex</taxon>
    </lineage>
</organism>
<evidence type="ECO:0000313" key="2">
    <source>
        <dbReference type="Proteomes" id="UP000193285"/>
    </source>
</evidence>
<dbReference type="AlphaFoldDB" id="A0A1X2A634"/>
<dbReference type="Proteomes" id="UP000193285">
    <property type="component" value="Unassembled WGS sequence"/>
</dbReference>